<evidence type="ECO:0000259" key="5">
    <source>
        <dbReference type="SMART" id="SM00363"/>
    </source>
</evidence>
<dbReference type="NCBIfam" id="TIGR00093">
    <property type="entry name" value="pseudouridine synthase"/>
    <property type="match status" value="1"/>
</dbReference>
<dbReference type="InterPro" id="IPR018496">
    <property type="entry name" value="PsdUridine_synth_RsuA/RluB_CS"/>
</dbReference>
<name>A0A7W7YGZ6_9BACT</name>
<evidence type="ECO:0000256" key="1">
    <source>
        <dbReference type="ARBA" id="ARBA00008348"/>
    </source>
</evidence>
<dbReference type="Gene3D" id="3.10.290.10">
    <property type="entry name" value="RNA-binding S4 domain"/>
    <property type="match status" value="1"/>
</dbReference>
<dbReference type="Pfam" id="PF01479">
    <property type="entry name" value="S4"/>
    <property type="match status" value="1"/>
</dbReference>
<dbReference type="GO" id="GO:0000455">
    <property type="term" value="P:enzyme-directed rRNA pseudouridine synthesis"/>
    <property type="evidence" value="ECO:0007669"/>
    <property type="project" value="UniProtKB-ARBA"/>
</dbReference>
<dbReference type="InterPro" id="IPR050343">
    <property type="entry name" value="RsuA_PseudoU_synthase"/>
</dbReference>
<dbReference type="RefSeq" id="WP_221305300.1">
    <property type="nucleotide sequence ID" value="NZ_JACHIF010000001.1"/>
</dbReference>
<organism evidence="6 7">
    <name type="scientific">Prosthecobacter dejongeii</name>
    <dbReference type="NCBI Taxonomy" id="48465"/>
    <lineage>
        <taxon>Bacteria</taxon>
        <taxon>Pseudomonadati</taxon>
        <taxon>Verrucomicrobiota</taxon>
        <taxon>Verrucomicrobiia</taxon>
        <taxon>Verrucomicrobiales</taxon>
        <taxon>Verrucomicrobiaceae</taxon>
        <taxon>Prosthecobacter</taxon>
    </lineage>
</organism>
<dbReference type="SUPFAM" id="SSF55120">
    <property type="entry name" value="Pseudouridine synthase"/>
    <property type="match status" value="1"/>
</dbReference>
<dbReference type="InterPro" id="IPR000748">
    <property type="entry name" value="PsdUridine_synth_RsuA/RluB/E/F"/>
</dbReference>
<evidence type="ECO:0000256" key="2">
    <source>
        <dbReference type="ARBA" id="ARBA00023235"/>
    </source>
</evidence>
<proteinExistence type="inferred from homology"/>
<dbReference type="Gene3D" id="3.30.70.1560">
    <property type="entry name" value="Alpha-L RNA-binding motif"/>
    <property type="match status" value="1"/>
</dbReference>
<dbReference type="InterPro" id="IPR020103">
    <property type="entry name" value="PsdUridine_synth_cat_dom_sf"/>
</dbReference>
<accession>A0A7W7YGZ6</accession>
<evidence type="ECO:0000256" key="3">
    <source>
        <dbReference type="PROSITE-ProRule" id="PRU00182"/>
    </source>
</evidence>
<dbReference type="PROSITE" id="PS50889">
    <property type="entry name" value="S4"/>
    <property type="match status" value="1"/>
</dbReference>
<sequence length="240" mass="26545">MMRTGLARALSKLGHCSRSQGFNLIKAGHVTLNGRVCRDPEKPVQLDHDVIQVSGTPVAAAKHVYLMLNKPRGLVTTASDEEGRATVYECFKEAGLPHVSPVGRLDKASEGLLLFTNDNAWAHSITDPETHMEKTYHVQVACLVDGGLLERLRQGVMYEGVHLHLLHVSVLRTGVKNSWLAITLDEGRNRHIRRVLEANGIEVLRLMRVSIASLTLGELAKGSWRYLSPPEVKALRPKSK</sequence>
<dbReference type="PANTHER" id="PTHR47683:SF2">
    <property type="entry name" value="RNA-BINDING S4 DOMAIN-CONTAINING PROTEIN"/>
    <property type="match status" value="1"/>
</dbReference>
<dbReference type="InterPro" id="IPR042092">
    <property type="entry name" value="PsdUridine_s_RsuA/RluB/E/F_cat"/>
</dbReference>
<dbReference type="GO" id="GO:0120159">
    <property type="term" value="F:rRNA pseudouridine synthase activity"/>
    <property type="evidence" value="ECO:0007669"/>
    <property type="project" value="UniProtKB-ARBA"/>
</dbReference>
<dbReference type="InterPro" id="IPR002942">
    <property type="entry name" value="S4_RNA-bd"/>
</dbReference>
<evidence type="ECO:0000313" key="6">
    <source>
        <dbReference type="EMBL" id="MBB5036016.1"/>
    </source>
</evidence>
<dbReference type="PROSITE" id="PS01149">
    <property type="entry name" value="PSI_RSU"/>
    <property type="match status" value="1"/>
</dbReference>
<dbReference type="GO" id="GO:0003723">
    <property type="term" value="F:RNA binding"/>
    <property type="evidence" value="ECO:0007669"/>
    <property type="project" value="UniProtKB-KW"/>
</dbReference>
<keyword evidence="3" id="KW-0694">RNA-binding</keyword>
<dbReference type="SMART" id="SM00363">
    <property type="entry name" value="S4"/>
    <property type="match status" value="1"/>
</dbReference>
<dbReference type="Pfam" id="PF00849">
    <property type="entry name" value="PseudoU_synth_2"/>
    <property type="match status" value="1"/>
</dbReference>
<protein>
    <recommendedName>
        <fullName evidence="4">Pseudouridine synthase</fullName>
        <ecNumber evidence="4">5.4.99.-</ecNumber>
    </recommendedName>
</protein>
<comment type="caution">
    <text evidence="6">The sequence shown here is derived from an EMBL/GenBank/DDBJ whole genome shotgun (WGS) entry which is preliminary data.</text>
</comment>
<gene>
    <name evidence="6" type="ORF">HNQ64_000250</name>
</gene>
<dbReference type="InterPro" id="IPR020094">
    <property type="entry name" value="TruA/RsuA/RluB/E/F_N"/>
</dbReference>
<dbReference type="SUPFAM" id="SSF55174">
    <property type="entry name" value="Alpha-L RNA-binding motif"/>
    <property type="match status" value="1"/>
</dbReference>
<dbReference type="Gene3D" id="3.30.70.580">
    <property type="entry name" value="Pseudouridine synthase I, catalytic domain, N-terminal subdomain"/>
    <property type="match status" value="1"/>
</dbReference>
<dbReference type="AlphaFoldDB" id="A0A7W7YGZ6"/>
<dbReference type="InterPro" id="IPR036986">
    <property type="entry name" value="S4_RNA-bd_sf"/>
</dbReference>
<dbReference type="Proteomes" id="UP000534294">
    <property type="component" value="Unassembled WGS sequence"/>
</dbReference>
<dbReference type="CDD" id="cd00165">
    <property type="entry name" value="S4"/>
    <property type="match status" value="1"/>
</dbReference>
<keyword evidence="2 4" id="KW-0413">Isomerase</keyword>
<evidence type="ECO:0000313" key="7">
    <source>
        <dbReference type="Proteomes" id="UP000534294"/>
    </source>
</evidence>
<comment type="similarity">
    <text evidence="1 4">Belongs to the pseudouridine synthase RsuA family.</text>
</comment>
<dbReference type="InterPro" id="IPR006145">
    <property type="entry name" value="PsdUridine_synth_RsuA/RluA"/>
</dbReference>
<dbReference type="PANTHER" id="PTHR47683">
    <property type="entry name" value="PSEUDOURIDINE SYNTHASE FAMILY PROTEIN-RELATED"/>
    <property type="match status" value="1"/>
</dbReference>
<dbReference type="CDD" id="cd02870">
    <property type="entry name" value="PseudoU_synth_RsuA_like"/>
    <property type="match status" value="1"/>
</dbReference>
<evidence type="ECO:0000256" key="4">
    <source>
        <dbReference type="RuleBase" id="RU003887"/>
    </source>
</evidence>
<reference evidence="6 7" key="1">
    <citation type="submission" date="2020-08" db="EMBL/GenBank/DDBJ databases">
        <title>Genomic Encyclopedia of Type Strains, Phase IV (KMG-IV): sequencing the most valuable type-strain genomes for metagenomic binning, comparative biology and taxonomic classification.</title>
        <authorList>
            <person name="Goeker M."/>
        </authorList>
    </citation>
    <scope>NUCLEOTIDE SEQUENCE [LARGE SCALE GENOMIC DNA]</scope>
    <source>
        <strain evidence="6 7">DSM 12251</strain>
    </source>
</reference>
<dbReference type="EMBL" id="JACHIF010000001">
    <property type="protein sequence ID" value="MBB5036016.1"/>
    <property type="molecule type" value="Genomic_DNA"/>
</dbReference>
<keyword evidence="7" id="KW-1185">Reference proteome</keyword>
<dbReference type="EC" id="5.4.99.-" evidence="4"/>
<feature type="domain" description="RNA-binding S4" evidence="5">
    <location>
        <begin position="4"/>
        <end position="62"/>
    </location>
</feature>